<feature type="region of interest" description="Disordered" evidence="1">
    <location>
        <begin position="51"/>
        <end position="106"/>
    </location>
</feature>
<proteinExistence type="predicted"/>
<reference evidence="3" key="3">
    <citation type="submission" date="2018-08" db="UniProtKB">
        <authorList>
            <consortium name="EnsemblPlants"/>
        </authorList>
    </citation>
    <scope>IDENTIFICATION</scope>
    <source>
        <strain evidence="3">cv. Bd21</strain>
    </source>
</reference>
<evidence type="ECO:0000313" key="2">
    <source>
        <dbReference type="EMBL" id="PNT77347.1"/>
    </source>
</evidence>
<dbReference type="AlphaFoldDB" id="A0A2K2DSU3"/>
<evidence type="ECO:0000256" key="1">
    <source>
        <dbReference type="SAM" id="MobiDB-lite"/>
    </source>
</evidence>
<dbReference type="EnsemblPlants" id="PNT77347">
    <property type="protein sequence ID" value="PNT77347"/>
    <property type="gene ID" value="BRADI_1g61545v3"/>
</dbReference>
<accession>A0A2K2DSU3</accession>
<dbReference type="InParanoid" id="A0A2K2DSU3"/>
<evidence type="ECO:0000313" key="3">
    <source>
        <dbReference type="EnsemblPlants" id="PNT77347"/>
    </source>
</evidence>
<protein>
    <submittedName>
        <fullName evidence="2 3">Uncharacterized protein</fullName>
    </submittedName>
</protein>
<feature type="compositionally biased region" description="Low complexity" evidence="1">
    <location>
        <begin position="87"/>
        <end position="99"/>
    </location>
</feature>
<reference evidence="2 3" key="1">
    <citation type="journal article" date="2010" name="Nature">
        <title>Genome sequencing and analysis of the model grass Brachypodium distachyon.</title>
        <authorList>
            <consortium name="International Brachypodium Initiative"/>
        </authorList>
    </citation>
    <scope>NUCLEOTIDE SEQUENCE [LARGE SCALE GENOMIC DNA]</scope>
    <source>
        <strain evidence="2 3">Bd21</strain>
    </source>
</reference>
<gene>
    <name evidence="2" type="ORF">BRADI_1g61545v3</name>
</gene>
<sequence length="155" mass="17132">MRKIFVRVIAVSYSISLRPMHTHEGSSQQNSQAAIAIRDCGRLVLRPADLRPPRAHNFSSRREALGRHAPIHRPQQKFPPSIPIAGPALREAAASPASRPQRRPLPLHERNGAFFLPCADMRQHRPATAASSCSFDLPPLDYNVRLQVGRGGLAL</sequence>
<dbReference type="Proteomes" id="UP000008810">
    <property type="component" value="Chromosome 1"/>
</dbReference>
<organism evidence="2">
    <name type="scientific">Brachypodium distachyon</name>
    <name type="common">Purple false brome</name>
    <name type="synonym">Trachynia distachya</name>
    <dbReference type="NCBI Taxonomy" id="15368"/>
    <lineage>
        <taxon>Eukaryota</taxon>
        <taxon>Viridiplantae</taxon>
        <taxon>Streptophyta</taxon>
        <taxon>Embryophyta</taxon>
        <taxon>Tracheophyta</taxon>
        <taxon>Spermatophyta</taxon>
        <taxon>Magnoliopsida</taxon>
        <taxon>Liliopsida</taxon>
        <taxon>Poales</taxon>
        <taxon>Poaceae</taxon>
        <taxon>BOP clade</taxon>
        <taxon>Pooideae</taxon>
        <taxon>Stipodae</taxon>
        <taxon>Brachypodieae</taxon>
        <taxon>Brachypodium</taxon>
    </lineage>
</organism>
<name>A0A2K2DSU3_BRADI</name>
<keyword evidence="4" id="KW-1185">Reference proteome</keyword>
<reference evidence="2" key="2">
    <citation type="submission" date="2017-06" db="EMBL/GenBank/DDBJ databases">
        <title>WGS assembly of Brachypodium distachyon.</title>
        <authorList>
            <consortium name="The International Brachypodium Initiative"/>
            <person name="Lucas S."/>
            <person name="Harmon-Smith M."/>
            <person name="Lail K."/>
            <person name="Tice H."/>
            <person name="Grimwood J."/>
            <person name="Bruce D."/>
            <person name="Barry K."/>
            <person name="Shu S."/>
            <person name="Lindquist E."/>
            <person name="Wang M."/>
            <person name="Pitluck S."/>
            <person name="Vogel J.P."/>
            <person name="Garvin D.F."/>
            <person name="Mockler T.C."/>
            <person name="Schmutz J."/>
            <person name="Rokhsar D."/>
            <person name="Bevan M.W."/>
        </authorList>
    </citation>
    <scope>NUCLEOTIDE SEQUENCE</scope>
    <source>
        <strain evidence="2">Bd21</strain>
    </source>
</reference>
<dbReference type="EMBL" id="CM000880">
    <property type="protein sequence ID" value="PNT77347.1"/>
    <property type="molecule type" value="Genomic_DNA"/>
</dbReference>
<dbReference type="Gramene" id="PNT77347">
    <property type="protein sequence ID" value="PNT77347"/>
    <property type="gene ID" value="BRADI_1g61545v3"/>
</dbReference>
<evidence type="ECO:0000313" key="4">
    <source>
        <dbReference type="Proteomes" id="UP000008810"/>
    </source>
</evidence>